<evidence type="ECO:0000259" key="5">
    <source>
        <dbReference type="Pfam" id="PF07992"/>
    </source>
</evidence>
<dbReference type="Pfam" id="PF07992">
    <property type="entry name" value="Pyr_redox_2"/>
    <property type="match status" value="1"/>
</dbReference>
<dbReference type="InterPro" id="IPR023753">
    <property type="entry name" value="FAD/NAD-binding_dom"/>
</dbReference>
<evidence type="ECO:0000256" key="2">
    <source>
        <dbReference type="ARBA" id="ARBA00006442"/>
    </source>
</evidence>
<dbReference type="PRINTS" id="PR00368">
    <property type="entry name" value="FADPNR"/>
</dbReference>
<evidence type="ECO:0000313" key="7">
    <source>
        <dbReference type="EMBL" id="RJP64322.1"/>
    </source>
</evidence>
<organism evidence="7 8">
    <name type="scientific">Candidatus Abyssobacteria bacterium SURF_17</name>
    <dbReference type="NCBI Taxonomy" id="2093361"/>
    <lineage>
        <taxon>Bacteria</taxon>
        <taxon>Pseudomonadati</taxon>
        <taxon>Candidatus Hydrogenedentota</taxon>
        <taxon>Candidatus Abyssobacteria</taxon>
    </lineage>
</organism>
<dbReference type="PANTHER" id="PTHR43429">
    <property type="entry name" value="PYRIDINE NUCLEOTIDE-DISULFIDE OXIDOREDUCTASE DOMAIN-CONTAINING"/>
    <property type="match status" value="1"/>
</dbReference>
<dbReference type="AlphaFoldDB" id="A0A419ENH0"/>
<evidence type="ECO:0000313" key="8">
    <source>
        <dbReference type="Proteomes" id="UP000285961"/>
    </source>
</evidence>
<dbReference type="InterPro" id="IPR036188">
    <property type="entry name" value="FAD/NAD-bd_sf"/>
</dbReference>
<dbReference type="GO" id="GO:0016491">
    <property type="term" value="F:oxidoreductase activity"/>
    <property type="evidence" value="ECO:0007669"/>
    <property type="project" value="InterPro"/>
</dbReference>
<reference evidence="7 8" key="1">
    <citation type="journal article" date="2017" name="ISME J.">
        <title>Energy and carbon metabolisms in a deep terrestrial subsurface fluid microbial community.</title>
        <authorList>
            <person name="Momper L."/>
            <person name="Jungbluth S.P."/>
            <person name="Lee M.D."/>
            <person name="Amend J.P."/>
        </authorList>
    </citation>
    <scope>NUCLEOTIDE SEQUENCE [LARGE SCALE GENOMIC DNA]</scope>
    <source>
        <strain evidence="7">SURF_17</strain>
    </source>
</reference>
<dbReference type="InterPro" id="IPR050260">
    <property type="entry name" value="FAD-bd_OxRdtase"/>
</dbReference>
<dbReference type="Gene3D" id="3.50.50.60">
    <property type="entry name" value="FAD/NAD(P)-binding domain"/>
    <property type="match status" value="2"/>
</dbReference>
<name>A0A419ENH0_9BACT</name>
<keyword evidence="3" id="KW-0285">Flavoprotein</keyword>
<keyword evidence="4" id="KW-0274">FAD</keyword>
<evidence type="ECO:0000256" key="4">
    <source>
        <dbReference type="ARBA" id="ARBA00022827"/>
    </source>
</evidence>
<sequence>MKHLIIGNGVAGITAIEGIRQLDPESSIALIAGETRHPYCRPMISHLLDGSVSPGQLLMRPRDFYDRMRVEVASGEWAKAIDVDNETVLTDKGNAFGFDRLLIASGADPRPIKADGLELANIFSMRTQEHVEAIVSALPEASRALVLGGGLVGFKAAYGLLRRGLHVTMLIRSRYPLSMQVDAFAGEMLLDELAGEGLEVRVDIEVTAFEGNGRVSEAHLSDGTSIPCDLAIIGKGVLPATSFVPLDRITVDLGIVVNEHMETSASGIYAAGDVAESIDRARKQRWVNALWPVAVEQGRIAGMNMAGRRVSYKGSLSRNVMRVFDTDILTAGIVNPPKEDEYHVISHCDRRRGTYRKLVFRDDVLVGVVMVNSVEQGGVLVALINDGTPISREKELLLHPSFNYAKLAR</sequence>
<dbReference type="PANTHER" id="PTHR43429:SF3">
    <property type="entry name" value="NITRITE REDUCTASE [NAD(P)H]"/>
    <property type="match status" value="1"/>
</dbReference>
<gene>
    <name evidence="7" type="ORF">C4532_19500</name>
</gene>
<dbReference type="InterPro" id="IPR041575">
    <property type="entry name" value="Rubredoxin_C"/>
</dbReference>
<feature type="domain" description="FAD/NAD(P)-binding" evidence="5">
    <location>
        <begin position="2"/>
        <end position="298"/>
    </location>
</feature>
<proteinExistence type="inferred from homology"/>
<dbReference type="InterPro" id="IPR016156">
    <property type="entry name" value="FAD/NAD-linked_Rdtase_dimer_sf"/>
</dbReference>
<dbReference type="Proteomes" id="UP000285961">
    <property type="component" value="Unassembled WGS sequence"/>
</dbReference>
<protein>
    <submittedName>
        <fullName evidence="7">NAD(P)/FAD-dependent oxidoreductase</fullName>
    </submittedName>
</protein>
<dbReference type="Pfam" id="PF18267">
    <property type="entry name" value="Rubredoxin_C"/>
    <property type="match status" value="1"/>
</dbReference>
<feature type="domain" description="NADH-rubredoxin oxidoreductase C-terminal" evidence="6">
    <location>
        <begin position="319"/>
        <end position="386"/>
    </location>
</feature>
<comment type="cofactor">
    <cofactor evidence="1">
        <name>FAD</name>
        <dbReference type="ChEBI" id="CHEBI:57692"/>
    </cofactor>
</comment>
<dbReference type="PRINTS" id="PR00411">
    <property type="entry name" value="PNDRDTASEI"/>
</dbReference>
<dbReference type="Gene3D" id="3.30.390.30">
    <property type="match status" value="1"/>
</dbReference>
<comment type="caution">
    <text evidence="7">The sequence shown here is derived from an EMBL/GenBank/DDBJ whole genome shotgun (WGS) entry which is preliminary data.</text>
</comment>
<dbReference type="SUPFAM" id="SSF51905">
    <property type="entry name" value="FAD/NAD(P)-binding domain"/>
    <property type="match status" value="2"/>
</dbReference>
<evidence type="ECO:0000256" key="3">
    <source>
        <dbReference type="ARBA" id="ARBA00022630"/>
    </source>
</evidence>
<dbReference type="EMBL" id="QZKI01000142">
    <property type="protein sequence ID" value="RJP64322.1"/>
    <property type="molecule type" value="Genomic_DNA"/>
</dbReference>
<accession>A0A419ENH0</accession>
<evidence type="ECO:0000259" key="6">
    <source>
        <dbReference type="Pfam" id="PF18267"/>
    </source>
</evidence>
<evidence type="ECO:0000256" key="1">
    <source>
        <dbReference type="ARBA" id="ARBA00001974"/>
    </source>
</evidence>
<comment type="similarity">
    <text evidence="2">Belongs to the FAD-dependent oxidoreductase family.</text>
</comment>